<dbReference type="Proteomes" id="UP001589707">
    <property type="component" value="Unassembled WGS sequence"/>
</dbReference>
<feature type="transmembrane region" description="Helical" evidence="4">
    <location>
        <begin position="88"/>
        <end position="112"/>
    </location>
</feature>
<dbReference type="EMBL" id="JBHMAU010000039">
    <property type="protein sequence ID" value="MFB9775904.1"/>
    <property type="molecule type" value="Genomic_DNA"/>
</dbReference>
<feature type="transmembrane region" description="Helical" evidence="4">
    <location>
        <begin position="36"/>
        <end position="55"/>
    </location>
</feature>
<keyword evidence="2 4" id="KW-0472">Membrane</keyword>
<keyword evidence="2" id="KW-1003">Cell membrane</keyword>
<evidence type="ECO:0000256" key="2">
    <source>
        <dbReference type="PIRNR" id="PIRNR016661"/>
    </source>
</evidence>
<dbReference type="PANTHER" id="PTHR34295">
    <property type="entry name" value="BIOTIN TRANSPORTER BIOY"/>
    <property type="match status" value="1"/>
</dbReference>
<feature type="transmembrane region" description="Helical" evidence="4">
    <location>
        <begin position="195"/>
        <end position="214"/>
    </location>
</feature>
<reference evidence="5 6" key="1">
    <citation type="submission" date="2024-09" db="EMBL/GenBank/DDBJ databases">
        <authorList>
            <person name="Sun Q."/>
            <person name="Mori K."/>
        </authorList>
    </citation>
    <scope>NUCLEOTIDE SEQUENCE [LARGE SCALE GENOMIC DNA]</scope>
    <source>
        <strain evidence="5 6">JCM 11683</strain>
    </source>
</reference>
<dbReference type="Gene3D" id="1.10.1760.20">
    <property type="match status" value="1"/>
</dbReference>
<gene>
    <name evidence="5" type="ORF">ACFFN1_05680</name>
</gene>
<dbReference type="Pfam" id="PF02632">
    <property type="entry name" value="BioY"/>
    <property type="match status" value="1"/>
</dbReference>
<comment type="subcellular location">
    <subcellularLocation>
        <location evidence="2">Cell membrane</location>
        <topology evidence="2">Multi-pass membrane protein</topology>
    </subcellularLocation>
</comment>
<keyword evidence="4" id="KW-0812">Transmembrane</keyword>
<keyword evidence="6" id="KW-1185">Reference proteome</keyword>
<evidence type="ECO:0000256" key="4">
    <source>
        <dbReference type="SAM" id="Phobius"/>
    </source>
</evidence>
<comment type="caution">
    <text evidence="5">The sequence shown here is derived from an EMBL/GenBank/DDBJ whole genome shotgun (WGS) entry which is preliminary data.</text>
</comment>
<proteinExistence type="inferred from homology"/>
<feature type="transmembrane region" description="Helical" evidence="4">
    <location>
        <begin position="118"/>
        <end position="137"/>
    </location>
</feature>
<evidence type="ECO:0000313" key="6">
    <source>
        <dbReference type="Proteomes" id="UP001589707"/>
    </source>
</evidence>
<dbReference type="InterPro" id="IPR003784">
    <property type="entry name" value="BioY"/>
</dbReference>
<sequence>MTSSASASTTEQPASAGAHPAPATGRTASRFTSTDIALIAVFAALIAGFAMTPPIPVGSLGVPITLQTLVIGLTGLTLGPLRGFLAALLYVVLGLIGLPIFAGFSGGLGVLAGPTAGYLIAFPIFALLAGVVAGWAVKRLTGGKLWAVLFGGGLLASFLSIHPLGILGISVNAGIPLSAAFLADLPFWPGDVVKNLVAASLALLIHRAFPTILVRR</sequence>
<name>A0ABV5X0C9_9MICO</name>
<dbReference type="PANTHER" id="PTHR34295:SF1">
    <property type="entry name" value="BIOTIN TRANSPORTER BIOY"/>
    <property type="match status" value="1"/>
</dbReference>
<organism evidence="5 6">
    <name type="scientific">Brevibacterium otitidis</name>
    <dbReference type="NCBI Taxonomy" id="53364"/>
    <lineage>
        <taxon>Bacteria</taxon>
        <taxon>Bacillati</taxon>
        <taxon>Actinomycetota</taxon>
        <taxon>Actinomycetes</taxon>
        <taxon>Micrococcales</taxon>
        <taxon>Brevibacteriaceae</taxon>
        <taxon>Brevibacterium</taxon>
    </lineage>
</organism>
<feature type="compositionally biased region" description="Polar residues" evidence="3">
    <location>
        <begin position="1"/>
        <end position="13"/>
    </location>
</feature>
<keyword evidence="4" id="KW-1133">Transmembrane helix</keyword>
<evidence type="ECO:0000256" key="3">
    <source>
        <dbReference type="SAM" id="MobiDB-lite"/>
    </source>
</evidence>
<feature type="region of interest" description="Disordered" evidence="3">
    <location>
        <begin position="1"/>
        <end position="27"/>
    </location>
</feature>
<comment type="similarity">
    <text evidence="1 2">Belongs to the BioY family.</text>
</comment>
<dbReference type="RefSeq" id="WP_376839442.1">
    <property type="nucleotide sequence ID" value="NZ_JBHMAU010000039.1"/>
</dbReference>
<evidence type="ECO:0000313" key="5">
    <source>
        <dbReference type="EMBL" id="MFB9775904.1"/>
    </source>
</evidence>
<dbReference type="PIRSF" id="PIRSF016661">
    <property type="entry name" value="BioY"/>
    <property type="match status" value="1"/>
</dbReference>
<keyword evidence="2" id="KW-0813">Transport</keyword>
<feature type="transmembrane region" description="Helical" evidence="4">
    <location>
        <begin position="149"/>
        <end position="175"/>
    </location>
</feature>
<feature type="transmembrane region" description="Helical" evidence="4">
    <location>
        <begin position="61"/>
        <end position="81"/>
    </location>
</feature>
<accession>A0ABV5X0C9</accession>
<evidence type="ECO:0000256" key="1">
    <source>
        <dbReference type="ARBA" id="ARBA00010692"/>
    </source>
</evidence>
<protein>
    <recommendedName>
        <fullName evidence="2">Biotin transporter</fullName>
    </recommendedName>
</protein>